<evidence type="ECO:0000313" key="2">
    <source>
        <dbReference type="EMBL" id="CCB70849.1"/>
    </source>
</evidence>
<dbReference type="KEGG" id="fbr:FBFL15_2885"/>
<evidence type="ECO:0000313" key="3">
    <source>
        <dbReference type="Proteomes" id="UP000009186"/>
    </source>
</evidence>
<reference evidence="2" key="2">
    <citation type="submission" date="2011-05" db="EMBL/GenBank/DDBJ databases">
        <authorList>
            <person name="Qi P."/>
            <person name="Wei Y."/>
            <person name="Zheng Y."/>
        </authorList>
    </citation>
    <scope>NUCLEOTIDE SEQUENCE</scope>
    <source>
        <strain evidence="2">FL-15</strain>
    </source>
</reference>
<evidence type="ECO:0000313" key="1">
    <source>
        <dbReference type="EMBL" id="CCB70845.1"/>
    </source>
</evidence>
<organism evidence="2 3">
    <name type="scientific">Flavobacterium branchiophilum (strain FL-15)</name>
    <dbReference type="NCBI Taxonomy" id="1034807"/>
    <lineage>
        <taxon>Bacteria</taxon>
        <taxon>Pseudomonadati</taxon>
        <taxon>Bacteroidota</taxon>
        <taxon>Flavobacteriia</taxon>
        <taxon>Flavobacteriales</taxon>
        <taxon>Flavobacteriaceae</taxon>
        <taxon>Flavobacterium</taxon>
    </lineage>
</organism>
<dbReference type="EMBL" id="FQ859183">
    <property type="protein sequence ID" value="CCB70849.1"/>
    <property type="molecule type" value="Genomic_DNA"/>
</dbReference>
<sequence length="66" mass="8268">MKDKELIRLYRLLENLNTFFHQPMNFNDKDVVMDFAKKNYPEIKDFYYNIVWELLTEEFKKEVENE</sequence>
<accession>G2Z5Q1</accession>
<gene>
    <name evidence="1" type="ordered locus">FBFL15_2885</name>
    <name evidence="2" type="ordered locus">FBFL15_2894</name>
</gene>
<dbReference type="AlphaFoldDB" id="G2Z5Q1"/>
<dbReference type="eggNOG" id="ENOG5032UN3">
    <property type="taxonomic scope" value="Bacteria"/>
</dbReference>
<proteinExistence type="predicted"/>
<dbReference type="HOGENOM" id="CLU_201811_0_0_10"/>
<dbReference type="EMBL" id="FQ859183">
    <property type="protein sequence ID" value="CCB70845.1"/>
    <property type="molecule type" value="Genomic_DNA"/>
</dbReference>
<name>G2Z5Q1_FLABF</name>
<dbReference type="RefSeq" id="WP_014085294.1">
    <property type="nucleotide sequence ID" value="NC_016001.1"/>
</dbReference>
<keyword evidence="3" id="KW-1185">Reference proteome</keyword>
<dbReference type="KEGG" id="fbr:FBFL15_2894"/>
<protein>
    <submittedName>
        <fullName evidence="2">Uncharacterized protein</fullName>
    </submittedName>
</protein>
<reference evidence="2 3" key="1">
    <citation type="journal article" date="2011" name="Appl. Environ. Microbiol.">
        <title>Complete genome sequence of the fish pathogen Flavobacterium branchiophilum.</title>
        <authorList>
            <consortium name="1:IP"/>
            <consortium name="Microbial Evolutionary Genomics,F-75015 Paris"/>
            <consortium name="France 2:CNRS"/>
            <consortium name="URA2171"/>
            <consortium name="F-75015 Paris,France 3:Unite de Virologie et Immunologie Mol."/>
            <consortium name="INRA,78352 Jouy en Josas Cedex"/>
            <consortium name="France. 4:Unite de Mathemathique"/>
            <consortium name="Informatique et Genome,INRA"/>
            <consortium name="78352 Jouy en Josas Cedex"/>
            <consortium name="France. 5:CEA/Genoscope"/>
            <consortium name="Evry"/>
            <consortium name="France"/>
            <person name="Touchon M."/>
            <person name="Barbier P."/>
            <person name="Bernardet J.F."/>
            <person name="Loux V."/>
            <person name="Vacherie B."/>
            <person name="Barbe V."/>
            <person name="Rocha E.P."/>
            <person name="Duchaud E."/>
        </authorList>
    </citation>
    <scope>NUCLEOTIDE SEQUENCE [LARGE SCALE GENOMIC DNA]</scope>
    <source>
        <strain evidence="2 3">FL-15</strain>
    </source>
</reference>
<dbReference type="Proteomes" id="UP000009186">
    <property type="component" value="Chromosome"/>
</dbReference>